<keyword evidence="5" id="KW-0413">Isomerase</keyword>
<evidence type="ECO:0000256" key="3">
    <source>
        <dbReference type="ARBA" id="ARBA00022832"/>
    </source>
</evidence>
<evidence type="ECO:0000313" key="6">
    <source>
        <dbReference type="EMBL" id="MBD1601266.1"/>
    </source>
</evidence>
<dbReference type="Gene3D" id="3.90.226.10">
    <property type="entry name" value="2-enoyl-CoA Hydratase, Chain A, domain 1"/>
    <property type="match status" value="1"/>
</dbReference>
<sequence>MPAYQTLDVQYREAIAYVRLNRPEKRNAMNQMFWDELGPLFQALDENDAVRLVVLGAHGGHFSAGLDLALLGQLAARMGPDAGRNARLLRRQILRLQSVFNRVAQCTKPVLSATSGHCLGAGVDLIAACDLRYCSAEANFCIKEIDMGMAADVGTLQRLPRIVGEGRLREWAYTGCDINAQEALAAGLVNRVYDTEAALEEGVFAIARAIAAKSPLAVQGSKRMIDYMRDHRIDDGLDYVATWNAAMLQSADLKRAMAATLTRTCAEYDD</sequence>
<evidence type="ECO:0000256" key="5">
    <source>
        <dbReference type="ARBA" id="ARBA00023235"/>
    </source>
</evidence>
<comment type="pathway">
    <text evidence="1">Lipid metabolism; fatty acid beta-oxidation.</text>
</comment>
<dbReference type="PANTHER" id="PTHR43149">
    <property type="entry name" value="ENOYL-COA HYDRATASE"/>
    <property type="match status" value="1"/>
</dbReference>
<evidence type="ECO:0000256" key="1">
    <source>
        <dbReference type="ARBA" id="ARBA00005005"/>
    </source>
</evidence>
<dbReference type="NCBIfam" id="NF004794">
    <property type="entry name" value="PRK06142.1"/>
    <property type="match status" value="1"/>
</dbReference>
<organism evidence="6 7">
    <name type="scientific">Pseudomonas typographi</name>
    <dbReference type="NCBI Taxonomy" id="2715964"/>
    <lineage>
        <taxon>Bacteria</taxon>
        <taxon>Pseudomonadati</taxon>
        <taxon>Pseudomonadota</taxon>
        <taxon>Gammaproteobacteria</taxon>
        <taxon>Pseudomonadales</taxon>
        <taxon>Pseudomonadaceae</taxon>
        <taxon>Pseudomonas</taxon>
    </lineage>
</organism>
<gene>
    <name evidence="6" type="ORF">HAQ05_21540</name>
</gene>
<dbReference type="CDD" id="cd06558">
    <property type="entry name" value="crotonase-like"/>
    <property type="match status" value="1"/>
</dbReference>
<evidence type="ECO:0000256" key="2">
    <source>
        <dbReference type="ARBA" id="ARBA00005254"/>
    </source>
</evidence>
<reference evidence="6 7" key="1">
    <citation type="journal article" date="2020" name="Insects">
        <title>Bacteria Belonging to Pseudomonas typographi sp. nov. from the Bark Beetle Ips typographus Have Genomic Potential to Aid in the Host Ecology.</title>
        <authorList>
            <person name="Peral-Aranega E."/>
            <person name="Saati-Santamaria Z."/>
            <person name="Kolarik M."/>
            <person name="Rivas R."/>
            <person name="Garcia-Fraile P."/>
        </authorList>
    </citation>
    <scope>NUCLEOTIDE SEQUENCE [LARGE SCALE GENOMIC DNA]</scope>
    <source>
        <strain evidence="6 7">CA3A</strain>
    </source>
</reference>
<dbReference type="InterPro" id="IPR001753">
    <property type="entry name" value="Enoyl-CoA_hydra/iso"/>
</dbReference>
<dbReference type="SUPFAM" id="SSF52096">
    <property type="entry name" value="ClpP/crotonase"/>
    <property type="match status" value="1"/>
</dbReference>
<dbReference type="EMBL" id="JAAOCA010000032">
    <property type="protein sequence ID" value="MBD1601266.1"/>
    <property type="molecule type" value="Genomic_DNA"/>
</dbReference>
<keyword evidence="7" id="KW-1185">Reference proteome</keyword>
<keyword evidence="3" id="KW-0276">Fatty acid metabolism</keyword>
<comment type="caution">
    <text evidence="6">The sequence shown here is derived from an EMBL/GenBank/DDBJ whole genome shotgun (WGS) entry which is preliminary data.</text>
</comment>
<protein>
    <submittedName>
        <fullName evidence="6">Crotonase/enoyl-CoA hydratase family protein</fullName>
    </submittedName>
</protein>
<accession>A0ABR7Z7H6</accession>
<dbReference type="Pfam" id="PF00378">
    <property type="entry name" value="ECH_1"/>
    <property type="match status" value="1"/>
</dbReference>
<dbReference type="Proteomes" id="UP000805841">
    <property type="component" value="Unassembled WGS sequence"/>
</dbReference>
<dbReference type="RefSeq" id="WP_190424349.1">
    <property type="nucleotide sequence ID" value="NZ_JAAOCA010000032.1"/>
</dbReference>
<name>A0ABR7Z7H6_9PSED</name>
<dbReference type="InterPro" id="IPR045002">
    <property type="entry name" value="Ech1-like"/>
</dbReference>
<dbReference type="InterPro" id="IPR029045">
    <property type="entry name" value="ClpP/crotonase-like_dom_sf"/>
</dbReference>
<evidence type="ECO:0000313" key="7">
    <source>
        <dbReference type="Proteomes" id="UP000805841"/>
    </source>
</evidence>
<proteinExistence type="inferred from homology"/>
<evidence type="ECO:0000256" key="4">
    <source>
        <dbReference type="ARBA" id="ARBA00023098"/>
    </source>
</evidence>
<dbReference type="PANTHER" id="PTHR43149:SF1">
    <property type="entry name" value="DELTA(3,5)-DELTA(2,4)-DIENOYL-COA ISOMERASE, MITOCHONDRIAL"/>
    <property type="match status" value="1"/>
</dbReference>
<comment type="similarity">
    <text evidence="2">Belongs to the enoyl-CoA hydratase/isomerase family.</text>
</comment>
<dbReference type="Gene3D" id="1.10.12.10">
    <property type="entry name" value="Lyase 2-enoyl-coa Hydratase, Chain A, domain 2"/>
    <property type="match status" value="1"/>
</dbReference>
<keyword evidence="4" id="KW-0443">Lipid metabolism</keyword>
<dbReference type="InterPro" id="IPR014748">
    <property type="entry name" value="Enoyl-CoA_hydra_C"/>
</dbReference>